<dbReference type="InterPro" id="IPR005829">
    <property type="entry name" value="Sugar_transporter_CS"/>
</dbReference>
<gene>
    <name evidence="5" type="ORF">AHOG_12545</name>
</gene>
<dbReference type="Pfam" id="PF07690">
    <property type="entry name" value="MFS_1"/>
    <property type="match status" value="1"/>
</dbReference>
<dbReference type="PANTHER" id="PTHR23542">
    <property type="match status" value="1"/>
</dbReference>
<sequence length="418" mass="41240">MSISRYRDLLSAPGVGTLLGSSILARAFTGMTSLAMLLLVTQDHGYDVAGLVTGASVIGSVVTGPAVARLADRVGRRLVLLVCSVTYTGSLVALALLPPEPLLLTAVATVGGATTPPVMAALRAAVAALTSPEQRLTAFSLDSTLQEIVLVVGPMVTTMLVALAGPQAALIGSGVLTLIGTLLYCGQRAAEAGRPQRVPRRRSGAEGSAAESTPRPPKGRLAGPGFIMMMGAASALLAGLVMVNLAAVAGAGGPDAPTASAVMLACVAAGSGVGGLVFGARAKGRAALALFPGGVALGAVLLSTAPNTAVLAVLLLLFGTMVAPALTMLYDGLTRRASATRATEAFAWLASATGVGGAVGNMAGGTVVEHFGSRGGFLVAAAALAVCAGICSLPVLRRPAIRPEPVSPSAVAGAAQAP</sequence>
<dbReference type="SUPFAM" id="SSF103473">
    <property type="entry name" value="MFS general substrate transporter"/>
    <property type="match status" value="1"/>
</dbReference>
<evidence type="ECO:0000256" key="2">
    <source>
        <dbReference type="ARBA" id="ARBA00022692"/>
    </source>
</evidence>
<keyword evidence="2" id="KW-0812">Transmembrane</keyword>
<dbReference type="PANTHER" id="PTHR23542:SF1">
    <property type="entry name" value="MAJOR FACILITATOR SUPERFAMILY (MFS) PROFILE DOMAIN-CONTAINING PROTEIN"/>
    <property type="match status" value="1"/>
</dbReference>
<evidence type="ECO:0000313" key="6">
    <source>
        <dbReference type="Proteomes" id="UP000204221"/>
    </source>
</evidence>
<name>A0A221W2V1_9PSEU</name>
<dbReference type="KEGG" id="ahg:AHOG_12545"/>
<dbReference type="RefSeq" id="WP_093941530.1">
    <property type="nucleotide sequence ID" value="NZ_CP022521.1"/>
</dbReference>
<keyword evidence="3" id="KW-1133">Transmembrane helix</keyword>
<dbReference type="PROSITE" id="PS00216">
    <property type="entry name" value="SUGAR_TRANSPORT_1"/>
    <property type="match status" value="1"/>
</dbReference>
<dbReference type="GO" id="GO:0005886">
    <property type="term" value="C:plasma membrane"/>
    <property type="evidence" value="ECO:0007669"/>
    <property type="project" value="UniProtKB-SubCell"/>
</dbReference>
<dbReference type="InterPro" id="IPR020846">
    <property type="entry name" value="MFS_dom"/>
</dbReference>
<evidence type="ECO:0000256" key="3">
    <source>
        <dbReference type="ARBA" id="ARBA00022989"/>
    </source>
</evidence>
<dbReference type="InterPro" id="IPR011701">
    <property type="entry name" value="MFS"/>
</dbReference>
<dbReference type="Gene3D" id="1.20.1250.20">
    <property type="entry name" value="MFS general substrate transporter like domains"/>
    <property type="match status" value="1"/>
</dbReference>
<dbReference type="PROSITE" id="PS50850">
    <property type="entry name" value="MFS"/>
    <property type="match status" value="1"/>
</dbReference>
<protein>
    <submittedName>
        <fullName evidence="5">Major Facilitator Superfamily protein</fullName>
    </submittedName>
</protein>
<dbReference type="Proteomes" id="UP000204221">
    <property type="component" value="Chromosome"/>
</dbReference>
<reference evidence="5 6" key="1">
    <citation type="submission" date="2017-07" db="EMBL/GenBank/DDBJ databases">
        <title>Complete genome sequence of Actinoalloteichus hoggarensis DSM 45943, type strain of Actinoalloteichus hoggarensis.</title>
        <authorList>
            <person name="Ruckert C."/>
            <person name="Nouioui I."/>
            <person name="Willmese J."/>
            <person name="van Wezel G."/>
            <person name="Klenk H.-P."/>
            <person name="Kalinowski J."/>
            <person name="Zotchev S.B."/>
        </authorList>
    </citation>
    <scope>NUCLEOTIDE SEQUENCE [LARGE SCALE GENOMIC DNA]</scope>
    <source>
        <strain evidence="5 6">DSM 45943</strain>
    </source>
</reference>
<keyword evidence="4" id="KW-0472">Membrane</keyword>
<evidence type="ECO:0000313" key="5">
    <source>
        <dbReference type="EMBL" id="ASO20152.1"/>
    </source>
</evidence>
<dbReference type="AlphaFoldDB" id="A0A221W2V1"/>
<comment type="subcellular location">
    <subcellularLocation>
        <location evidence="1">Cell membrane</location>
        <topology evidence="1">Multi-pass membrane protein</topology>
    </subcellularLocation>
</comment>
<dbReference type="OrthoDB" id="4229605at2"/>
<proteinExistence type="predicted"/>
<evidence type="ECO:0000256" key="4">
    <source>
        <dbReference type="ARBA" id="ARBA00023136"/>
    </source>
</evidence>
<accession>A0A221W2V1</accession>
<dbReference type="GO" id="GO:0022857">
    <property type="term" value="F:transmembrane transporter activity"/>
    <property type="evidence" value="ECO:0007669"/>
    <property type="project" value="InterPro"/>
</dbReference>
<dbReference type="InterPro" id="IPR036259">
    <property type="entry name" value="MFS_trans_sf"/>
</dbReference>
<dbReference type="EMBL" id="CP022521">
    <property type="protein sequence ID" value="ASO20152.1"/>
    <property type="molecule type" value="Genomic_DNA"/>
</dbReference>
<organism evidence="5 6">
    <name type="scientific">Actinoalloteichus hoggarensis</name>
    <dbReference type="NCBI Taxonomy" id="1470176"/>
    <lineage>
        <taxon>Bacteria</taxon>
        <taxon>Bacillati</taxon>
        <taxon>Actinomycetota</taxon>
        <taxon>Actinomycetes</taxon>
        <taxon>Pseudonocardiales</taxon>
        <taxon>Pseudonocardiaceae</taxon>
        <taxon>Actinoalloteichus</taxon>
    </lineage>
</organism>
<evidence type="ECO:0000256" key="1">
    <source>
        <dbReference type="ARBA" id="ARBA00004651"/>
    </source>
</evidence>
<keyword evidence="6" id="KW-1185">Reference proteome</keyword>